<dbReference type="OrthoDB" id="9771544at2"/>
<dbReference type="InterPro" id="IPR000515">
    <property type="entry name" value="MetI-like"/>
</dbReference>
<evidence type="ECO:0000256" key="2">
    <source>
        <dbReference type="ARBA" id="ARBA00022448"/>
    </source>
</evidence>
<dbReference type="InterPro" id="IPR035906">
    <property type="entry name" value="MetI-like_sf"/>
</dbReference>
<keyword evidence="4 7" id="KW-0812">Transmembrane</keyword>
<dbReference type="GO" id="GO:0005886">
    <property type="term" value="C:plasma membrane"/>
    <property type="evidence" value="ECO:0007669"/>
    <property type="project" value="UniProtKB-SubCell"/>
</dbReference>
<dbReference type="KEGG" id="tfr:BR63_08110"/>
<comment type="similarity">
    <text evidence="7">Belongs to the binding-protein-dependent transport system permease family.</text>
</comment>
<comment type="subcellular location">
    <subcellularLocation>
        <location evidence="1 7">Cell membrane</location>
        <topology evidence="1 7">Multi-pass membrane protein</topology>
    </subcellularLocation>
</comment>
<evidence type="ECO:0000259" key="8">
    <source>
        <dbReference type="PROSITE" id="PS50928"/>
    </source>
</evidence>
<feature type="transmembrane region" description="Helical" evidence="7">
    <location>
        <begin position="166"/>
        <end position="184"/>
    </location>
</feature>
<evidence type="ECO:0000256" key="4">
    <source>
        <dbReference type="ARBA" id="ARBA00022692"/>
    </source>
</evidence>
<evidence type="ECO:0000313" key="9">
    <source>
        <dbReference type="EMBL" id="QNB48344.1"/>
    </source>
</evidence>
<dbReference type="PANTHER" id="PTHR43744">
    <property type="entry name" value="ABC TRANSPORTER PERMEASE PROTEIN MG189-RELATED-RELATED"/>
    <property type="match status" value="1"/>
</dbReference>
<dbReference type="Pfam" id="PF00528">
    <property type="entry name" value="BPD_transp_1"/>
    <property type="match status" value="1"/>
</dbReference>
<keyword evidence="6 7" id="KW-0472">Membrane</keyword>
<reference evidence="9 10" key="1">
    <citation type="journal article" date="2019" name="Front. Microbiol.">
        <title>Thermoanaerosceptrum fracticalcis gen. nov. sp. nov., a Novel Fumarate-Fermenting Microorganism From a Deep Fractured Carbonate Aquifer of the US Great Basin.</title>
        <authorList>
            <person name="Hamilton-Brehm S.D."/>
            <person name="Stewart L.E."/>
            <person name="Zavarin M."/>
            <person name="Caldwell M."/>
            <person name="Lawson P.A."/>
            <person name="Onstott T.C."/>
            <person name="Grzymski J."/>
            <person name="Neveux I."/>
            <person name="Lollar B.S."/>
            <person name="Russell C.E."/>
            <person name="Moser D.P."/>
        </authorList>
    </citation>
    <scope>NUCLEOTIDE SEQUENCE [LARGE SCALE GENOMIC DNA]</scope>
    <source>
        <strain evidence="9 10">DRI-13</strain>
    </source>
</reference>
<dbReference type="PANTHER" id="PTHR43744:SF12">
    <property type="entry name" value="ABC TRANSPORTER PERMEASE PROTEIN MG189-RELATED"/>
    <property type="match status" value="1"/>
</dbReference>
<feature type="transmembrane region" description="Helical" evidence="7">
    <location>
        <begin position="34"/>
        <end position="55"/>
    </location>
</feature>
<dbReference type="Gene3D" id="1.10.3720.10">
    <property type="entry name" value="MetI-like"/>
    <property type="match status" value="1"/>
</dbReference>
<organism evidence="9 10">
    <name type="scientific">Thermanaerosceptrum fracticalcis</name>
    <dbReference type="NCBI Taxonomy" id="1712410"/>
    <lineage>
        <taxon>Bacteria</taxon>
        <taxon>Bacillati</taxon>
        <taxon>Bacillota</taxon>
        <taxon>Clostridia</taxon>
        <taxon>Eubacteriales</taxon>
        <taxon>Peptococcaceae</taxon>
        <taxon>Thermanaerosceptrum</taxon>
    </lineage>
</organism>
<feature type="transmembrane region" description="Helical" evidence="7">
    <location>
        <begin position="264"/>
        <end position="285"/>
    </location>
</feature>
<dbReference type="CDD" id="cd06261">
    <property type="entry name" value="TM_PBP2"/>
    <property type="match status" value="1"/>
</dbReference>
<accession>A0A7G6E8E0</accession>
<keyword evidence="2 7" id="KW-0813">Transport</keyword>
<proteinExistence type="inferred from homology"/>
<keyword evidence="10" id="KW-1185">Reference proteome</keyword>
<evidence type="ECO:0000256" key="1">
    <source>
        <dbReference type="ARBA" id="ARBA00004651"/>
    </source>
</evidence>
<keyword evidence="3" id="KW-1003">Cell membrane</keyword>
<name>A0A7G6E8E0_THEFR</name>
<dbReference type="SUPFAM" id="SSF161098">
    <property type="entry name" value="MetI-like"/>
    <property type="match status" value="1"/>
</dbReference>
<evidence type="ECO:0000313" key="10">
    <source>
        <dbReference type="Proteomes" id="UP000515847"/>
    </source>
</evidence>
<feature type="transmembrane region" description="Helical" evidence="7">
    <location>
        <begin position="205"/>
        <end position="230"/>
    </location>
</feature>
<dbReference type="EMBL" id="CP045798">
    <property type="protein sequence ID" value="QNB48344.1"/>
    <property type="molecule type" value="Genomic_DNA"/>
</dbReference>
<sequence length="299" mass="33778">MEKSFSQRIPLSNANTLVSRALAILARKLSLGKLLETIFLVALSLIFIFPFFWMFTTSFKTLPETMLFPPTLLPQQWMSQNYMEAWRSGPFPTYLFNSIYIAVAILILQFAVIIPAAYAFAKKSFKGSKLLFGMILLGLMIPTQVTFLPIYLLFSKVGLINTPAALILPFASSSFGIFLLTQNFKQIPDEIIEAAKLDKASEFKIIFRIMLPMAKPAILTFALFSFIAHWNDYFWVLTMTNSDAIRTLPVGIVNLKDTESIKSWHVIMAGNMILVAPILFIYSLANKYIKSAFTYSGIK</sequence>
<dbReference type="GO" id="GO:0055085">
    <property type="term" value="P:transmembrane transport"/>
    <property type="evidence" value="ECO:0007669"/>
    <property type="project" value="InterPro"/>
</dbReference>
<evidence type="ECO:0000256" key="7">
    <source>
        <dbReference type="RuleBase" id="RU363032"/>
    </source>
</evidence>
<feature type="transmembrane region" description="Helical" evidence="7">
    <location>
        <begin position="94"/>
        <end position="118"/>
    </location>
</feature>
<evidence type="ECO:0000256" key="6">
    <source>
        <dbReference type="ARBA" id="ARBA00023136"/>
    </source>
</evidence>
<dbReference type="Proteomes" id="UP000515847">
    <property type="component" value="Chromosome"/>
</dbReference>
<protein>
    <submittedName>
        <fullName evidence="9">ABC transporter permease subunit</fullName>
    </submittedName>
</protein>
<evidence type="ECO:0000256" key="5">
    <source>
        <dbReference type="ARBA" id="ARBA00022989"/>
    </source>
</evidence>
<evidence type="ECO:0000256" key="3">
    <source>
        <dbReference type="ARBA" id="ARBA00022475"/>
    </source>
</evidence>
<feature type="transmembrane region" description="Helical" evidence="7">
    <location>
        <begin position="130"/>
        <end position="154"/>
    </location>
</feature>
<keyword evidence="5 7" id="KW-1133">Transmembrane helix</keyword>
<gene>
    <name evidence="9" type="ORF">BR63_08110</name>
</gene>
<dbReference type="AlphaFoldDB" id="A0A7G6E8E0"/>
<feature type="domain" description="ABC transmembrane type-1" evidence="8">
    <location>
        <begin position="95"/>
        <end position="285"/>
    </location>
</feature>
<dbReference type="PROSITE" id="PS50928">
    <property type="entry name" value="ABC_TM1"/>
    <property type="match status" value="1"/>
</dbReference>